<protein>
    <recommendedName>
        <fullName evidence="1">Heterokaryon incompatibility domain-containing protein</fullName>
    </recommendedName>
</protein>
<organism evidence="2 3">
    <name type="scientific">Pisolithus tinctorius Marx 270</name>
    <dbReference type="NCBI Taxonomy" id="870435"/>
    <lineage>
        <taxon>Eukaryota</taxon>
        <taxon>Fungi</taxon>
        <taxon>Dikarya</taxon>
        <taxon>Basidiomycota</taxon>
        <taxon>Agaricomycotina</taxon>
        <taxon>Agaricomycetes</taxon>
        <taxon>Agaricomycetidae</taxon>
        <taxon>Boletales</taxon>
        <taxon>Sclerodermatineae</taxon>
        <taxon>Pisolithaceae</taxon>
        <taxon>Pisolithus</taxon>
    </lineage>
</organism>
<keyword evidence="3" id="KW-1185">Reference proteome</keyword>
<dbReference type="AlphaFoldDB" id="A0A0C3IVY5"/>
<dbReference type="InterPro" id="IPR010730">
    <property type="entry name" value="HET"/>
</dbReference>
<evidence type="ECO:0000259" key="1">
    <source>
        <dbReference type="Pfam" id="PF06985"/>
    </source>
</evidence>
<reference evidence="2 3" key="1">
    <citation type="submission" date="2014-04" db="EMBL/GenBank/DDBJ databases">
        <authorList>
            <consortium name="DOE Joint Genome Institute"/>
            <person name="Kuo A."/>
            <person name="Kohler A."/>
            <person name="Costa M.D."/>
            <person name="Nagy L.G."/>
            <person name="Floudas D."/>
            <person name="Copeland A."/>
            <person name="Barry K.W."/>
            <person name="Cichocki N."/>
            <person name="Veneault-Fourrey C."/>
            <person name="LaButti K."/>
            <person name="Lindquist E.A."/>
            <person name="Lipzen A."/>
            <person name="Lundell T."/>
            <person name="Morin E."/>
            <person name="Murat C."/>
            <person name="Sun H."/>
            <person name="Tunlid A."/>
            <person name="Henrissat B."/>
            <person name="Grigoriev I.V."/>
            <person name="Hibbett D.S."/>
            <person name="Martin F."/>
            <person name="Nordberg H.P."/>
            <person name="Cantor M.N."/>
            <person name="Hua S.X."/>
        </authorList>
    </citation>
    <scope>NUCLEOTIDE SEQUENCE [LARGE SCALE GENOMIC DNA]</scope>
    <source>
        <strain evidence="2 3">Marx 270</strain>
    </source>
</reference>
<dbReference type="HOGENOM" id="CLU_000288_138_0_1"/>
<proteinExistence type="predicted"/>
<dbReference type="InParanoid" id="A0A0C3IVY5"/>
<dbReference type="STRING" id="870435.A0A0C3IVY5"/>
<gene>
    <name evidence="2" type="ORF">M404DRAFT_93046</name>
</gene>
<dbReference type="Proteomes" id="UP000054217">
    <property type="component" value="Unassembled WGS sequence"/>
</dbReference>
<dbReference type="PANTHER" id="PTHR10622:SF10">
    <property type="entry name" value="HET DOMAIN-CONTAINING PROTEIN"/>
    <property type="match status" value="1"/>
</dbReference>
<reference evidence="3" key="2">
    <citation type="submission" date="2015-01" db="EMBL/GenBank/DDBJ databases">
        <title>Evolutionary Origins and Diversification of the Mycorrhizal Mutualists.</title>
        <authorList>
            <consortium name="DOE Joint Genome Institute"/>
            <consortium name="Mycorrhizal Genomics Consortium"/>
            <person name="Kohler A."/>
            <person name="Kuo A."/>
            <person name="Nagy L.G."/>
            <person name="Floudas D."/>
            <person name="Copeland A."/>
            <person name="Barry K.W."/>
            <person name="Cichocki N."/>
            <person name="Veneault-Fourrey C."/>
            <person name="LaButti K."/>
            <person name="Lindquist E.A."/>
            <person name="Lipzen A."/>
            <person name="Lundell T."/>
            <person name="Morin E."/>
            <person name="Murat C."/>
            <person name="Riley R."/>
            <person name="Ohm R."/>
            <person name="Sun H."/>
            <person name="Tunlid A."/>
            <person name="Henrissat B."/>
            <person name="Grigoriev I.V."/>
            <person name="Hibbett D.S."/>
            <person name="Martin F."/>
        </authorList>
    </citation>
    <scope>NUCLEOTIDE SEQUENCE [LARGE SCALE GENOMIC DNA]</scope>
    <source>
        <strain evidence="3">Marx 270</strain>
    </source>
</reference>
<dbReference type="OrthoDB" id="674604at2759"/>
<feature type="domain" description="Heterokaryon incompatibility" evidence="1">
    <location>
        <begin position="60"/>
        <end position="149"/>
    </location>
</feature>
<sequence>LPPHLLHTPTGTMCNRKAQLSHFERSHQYKQLLSTAHLLTEQKLQTAIGSAVTDFFQIAMLSHRWGNDEPLLREIEGKKIYDLRAIDGLAKLQYFCALALEKNFQWAWSDTCCIDKDSSTELQEAIGSMFSWYRRSSLTIVYLSDVSDAGSLASSVWFERGWTLQELLASPTVLFYMYDWSLYTKDDSTNHKTDPAVLQELQEATGIAKQHLTDFHPGVDDARLRLHWASRRRTTRPEDIAYSLFGIFEVQLPVLYGESAENALGRLLAEIISRSGDVSVLDW</sequence>
<dbReference type="PANTHER" id="PTHR10622">
    <property type="entry name" value="HET DOMAIN-CONTAINING PROTEIN"/>
    <property type="match status" value="1"/>
</dbReference>
<feature type="non-terminal residue" evidence="2">
    <location>
        <position position="283"/>
    </location>
</feature>
<evidence type="ECO:0000313" key="3">
    <source>
        <dbReference type="Proteomes" id="UP000054217"/>
    </source>
</evidence>
<dbReference type="EMBL" id="KN831991">
    <property type="protein sequence ID" value="KIO00993.1"/>
    <property type="molecule type" value="Genomic_DNA"/>
</dbReference>
<name>A0A0C3IVY5_PISTI</name>
<evidence type="ECO:0000313" key="2">
    <source>
        <dbReference type="EMBL" id="KIO00993.1"/>
    </source>
</evidence>
<feature type="non-terminal residue" evidence="2">
    <location>
        <position position="1"/>
    </location>
</feature>
<accession>A0A0C3IVY5</accession>
<dbReference type="Pfam" id="PF06985">
    <property type="entry name" value="HET"/>
    <property type="match status" value="1"/>
</dbReference>